<feature type="transmembrane region" description="Helical" evidence="8">
    <location>
        <begin position="90"/>
        <end position="110"/>
    </location>
</feature>
<feature type="transmembrane region" description="Helical" evidence="8">
    <location>
        <begin position="25"/>
        <end position="43"/>
    </location>
</feature>
<dbReference type="AlphaFoldDB" id="A0A506TXF4"/>
<dbReference type="CDD" id="cd17324">
    <property type="entry name" value="MFS_NepI_like"/>
    <property type="match status" value="1"/>
</dbReference>
<dbReference type="RefSeq" id="WP_141168069.1">
    <property type="nucleotide sequence ID" value="NZ_VHLH01000035.1"/>
</dbReference>
<keyword evidence="3" id="KW-0813">Transport</keyword>
<comment type="similarity">
    <text evidence="2">Belongs to the major facilitator superfamily.</text>
</comment>
<keyword evidence="11" id="KW-1185">Reference proteome</keyword>
<reference evidence="10 11" key="1">
    <citation type="submission" date="2019-06" db="EMBL/GenBank/DDBJ databases">
        <authorList>
            <person name="Li M."/>
        </authorList>
    </citation>
    <scope>NUCLEOTIDE SEQUENCE [LARGE SCALE GENOMIC DNA]</scope>
    <source>
        <strain evidence="10 11">BGMRC6574</strain>
    </source>
</reference>
<comment type="subcellular location">
    <subcellularLocation>
        <location evidence="1">Cell membrane</location>
        <topology evidence="1">Multi-pass membrane protein</topology>
    </subcellularLocation>
</comment>
<feature type="transmembrane region" description="Helical" evidence="8">
    <location>
        <begin position="262"/>
        <end position="281"/>
    </location>
</feature>
<keyword evidence="5 8" id="KW-0812">Transmembrane</keyword>
<sequence>MADERSGERAHGGWIAAGTPEFRRVTWSLFAASFSVFTLLYFVQPIMPLFASDFGIGPATSSLVLSASTETLAFALLVSGPVSDRFGRKPMIVVSLMISALLTVATALAPSFGWLVAARVLVGISLSGVQAVGMAYLAEEMRPDAFGRAFGLFIGGNVVGGMAGRLGMSLAVDYVDWRIATVGVGLVGLVASFCFLKLLPPSRNFRRQTGGMRLAGAFADHLKNPVLLMLFCEGFLLMGGFVNVFNYLTFRLVAPPFSLSQTVAGLVFVVYLTGTLSSALSGRLTDRYGPARVFWPTLVVTAVGLALTLPASLATLAPAIAIYTFGFFAAHATASGWVSRSARHDTALAASLYLFFYYQGSSIVGFSGGMAWSAFGWAGTAGLTGILLIVAFALAAKLRTRLA</sequence>
<feature type="transmembrane region" description="Helical" evidence="8">
    <location>
        <begin position="226"/>
        <end position="250"/>
    </location>
</feature>
<evidence type="ECO:0000313" key="10">
    <source>
        <dbReference type="EMBL" id="TPW26190.1"/>
    </source>
</evidence>
<gene>
    <name evidence="10" type="ORF">FJU11_15910</name>
</gene>
<dbReference type="InterPro" id="IPR036259">
    <property type="entry name" value="MFS_trans_sf"/>
</dbReference>
<dbReference type="PROSITE" id="PS50850">
    <property type="entry name" value="MFS"/>
    <property type="match status" value="1"/>
</dbReference>
<protein>
    <submittedName>
        <fullName evidence="10">MFS transporter</fullName>
    </submittedName>
</protein>
<keyword evidence="7 8" id="KW-0472">Membrane</keyword>
<keyword evidence="6 8" id="KW-1133">Transmembrane helix</keyword>
<evidence type="ECO:0000313" key="11">
    <source>
        <dbReference type="Proteomes" id="UP000320314"/>
    </source>
</evidence>
<keyword evidence="4" id="KW-1003">Cell membrane</keyword>
<feature type="transmembrane region" description="Helical" evidence="8">
    <location>
        <begin position="55"/>
        <end position="78"/>
    </location>
</feature>
<feature type="transmembrane region" description="Helical" evidence="8">
    <location>
        <begin position="177"/>
        <end position="199"/>
    </location>
</feature>
<dbReference type="SUPFAM" id="SSF103473">
    <property type="entry name" value="MFS general substrate transporter"/>
    <property type="match status" value="1"/>
</dbReference>
<dbReference type="EMBL" id="VHLH01000035">
    <property type="protein sequence ID" value="TPW26190.1"/>
    <property type="molecule type" value="Genomic_DNA"/>
</dbReference>
<feature type="transmembrane region" description="Helical" evidence="8">
    <location>
        <begin position="320"/>
        <end position="338"/>
    </location>
</feature>
<organism evidence="10 11">
    <name type="scientific">Pararhizobium mangrovi</name>
    <dbReference type="NCBI Taxonomy" id="2590452"/>
    <lineage>
        <taxon>Bacteria</taxon>
        <taxon>Pseudomonadati</taxon>
        <taxon>Pseudomonadota</taxon>
        <taxon>Alphaproteobacteria</taxon>
        <taxon>Hyphomicrobiales</taxon>
        <taxon>Rhizobiaceae</taxon>
        <taxon>Rhizobium/Agrobacterium group</taxon>
        <taxon>Pararhizobium</taxon>
    </lineage>
</organism>
<evidence type="ECO:0000256" key="4">
    <source>
        <dbReference type="ARBA" id="ARBA00022475"/>
    </source>
</evidence>
<evidence type="ECO:0000259" key="9">
    <source>
        <dbReference type="PROSITE" id="PS50850"/>
    </source>
</evidence>
<feature type="transmembrane region" description="Helical" evidence="8">
    <location>
        <begin position="350"/>
        <end position="368"/>
    </location>
</feature>
<feature type="transmembrane region" description="Helical" evidence="8">
    <location>
        <begin position="374"/>
        <end position="396"/>
    </location>
</feature>
<dbReference type="InterPro" id="IPR020846">
    <property type="entry name" value="MFS_dom"/>
</dbReference>
<dbReference type="Pfam" id="PF07690">
    <property type="entry name" value="MFS_1"/>
    <property type="match status" value="1"/>
</dbReference>
<proteinExistence type="inferred from homology"/>
<dbReference type="InterPro" id="IPR011701">
    <property type="entry name" value="MFS"/>
</dbReference>
<dbReference type="Gene3D" id="1.20.1250.20">
    <property type="entry name" value="MFS general substrate transporter like domains"/>
    <property type="match status" value="1"/>
</dbReference>
<feature type="domain" description="Major facilitator superfamily (MFS) profile" evidence="9">
    <location>
        <begin position="21"/>
        <end position="397"/>
    </location>
</feature>
<evidence type="ECO:0000256" key="8">
    <source>
        <dbReference type="SAM" id="Phobius"/>
    </source>
</evidence>
<dbReference type="OrthoDB" id="63984at2"/>
<feature type="transmembrane region" description="Helical" evidence="8">
    <location>
        <begin position="116"/>
        <end position="138"/>
    </location>
</feature>
<evidence type="ECO:0000256" key="2">
    <source>
        <dbReference type="ARBA" id="ARBA00008335"/>
    </source>
</evidence>
<feature type="transmembrane region" description="Helical" evidence="8">
    <location>
        <begin position="293"/>
        <end position="314"/>
    </location>
</feature>
<dbReference type="GO" id="GO:0022857">
    <property type="term" value="F:transmembrane transporter activity"/>
    <property type="evidence" value="ECO:0007669"/>
    <property type="project" value="InterPro"/>
</dbReference>
<dbReference type="PANTHER" id="PTHR43271">
    <property type="entry name" value="BLL2771 PROTEIN"/>
    <property type="match status" value="1"/>
</dbReference>
<dbReference type="GO" id="GO:0005886">
    <property type="term" value="C:plasma membrane"/>
    <property type="evidence" value="ECO:0007669"/>
    <property type="project" value="UniProtKB-SubCell"/>
</dbReference>
<evidence type="ECO:0000256" key="5">
    <source>
        <dbReference type="ARBA" id="ARBA00022692"/>
    </source>
</evidence>
<dbReference type="InterPro" id="IPR005829">
    <property type="entry name" value="Sugar_transporter_CS"/>
</dbReference>
<accession>A0A506TXF4</accession>
<evidence type="ECO:0000256" key="7">
    <source>
        <dbReference type="ARBA" id="ARBA00023136"/>
    </source>
</evidence>
<comment type="caution">
    <text evidence="10">The sequence shown here is derived from an EMBL/GenBank/DDBJ whole genome shotgun (WGS) entry which is preliminary data.</text>
</comment>
<dbReference type="PANTHER" id="PTHR43271:SF1">
    <property type="entry name" value="INNER MEMBRANE TRANSPORT PROTEIN YNFM"/>
    <property type="match status" value="1"/>
</dbReference>
<evidence type="ECO:0000256" key="3">
    <source>
        <dbReference type="ARBA" id="ARBA00022448"/>
    </source>
</evidence>
<feature type="transmembrane region" description="Helical" evidence="8">
    <location>
        <begin position="150"/>
        <end position="171"/>
    </location>
</feature>
<name>A0A506TXF4_9HYPH</name>
<evidence type="ECO:0000256" key="6">
    <source>
        <dbReference type="ARBA" id="ARBA00022989"/>
    </source>
</evidence>
<evidence type="ECO:0000256" key="1">
    <source>
        <dbReference type="ARBA" id="ARBA00004651"/>
    </source>
</evidence>
<dbReference type="Proteomes" id="UP000320314">
    <property type="component" value="Unassembled WGS sequence"/>
</dbReference>
<dbReference type="PROSITE" id="PS00216">
    <property type="entry name" value="SUGAR_TRANSPORT_1"/>
    <property type="match status" value="1"/>
</dbReference>